<protein>
    <submittedName>
        <fullName evidence="2">Uncharacterized protein</fullName>
    </submittedName>
</protein>
<dbReference type="Proteomes" id="UP000006591">
    <property type="component" value="Chromosome 1"/>
</dbReference>
<proteinExistence type="predicted"/>
<dbReference type="EnsemblPlants" id="ONIVA01G04460.2">
    <property type="protein sequence ID" value="ONIVA01G04460.2"/>
    <property type="gene ID" value="ONIVA01G04460"/>
</dbReference>
<accession>A0A0E0FGM3</accession>
<name>A0A0E0FGM3_ORYNI</name>
<sequence>MTESDKFLEGTNSNGDLTRKAAIREIEVDHICELRKPRCWESGSQKIIVSKAKVSKRGEVKECRIETIAYQVQLTEVKGNDPAGGHVTGDTLPVAAVRSSSP</sequence>
<reference evidence="2" key="2">
    <citation type="submission" date="2018-04" db="EMBL/GenBank/DDBJ databases">
        <title>OnivRS2 (Oryza nivara Reference Sequence Version 2).</title>
        <authorList>
            <person name="Zhang J."/>
            <person name="Kudrna D."/>
            <person name="Lee S."/>
            <person name="Talag J."/>
            <person name="Rajasekar S."/>
            <person name="Welchert J."/>
            <person name="Hsing Y.-I."/>
            <person name="Wing R.A."/>
        </authorList>
    </citation>
    <scope>NUCLEOTIDE SEQUENCE [LARGE SCALE GENOMIC DNA]</scope>
</reference>
<evidence type="ECO:0000313" key="3">
    <source>
        <dbReference type="Proteomes" id="UP000006591"/>
    </source>
</evidence>
<keyword evidence="3" id="KW-1185">Reference proteome</keyword>
<dbReference type="Gramene" id="ONIVA01G04460.2">
    <property type="protein sequence ID" value="ONIVA01G04460.2"/>
    <property type="gene ID" value="ONIVA01G04460"/>
</dbReference>
<reference evidence="2" key="1">
    <citation type="submission" date="2015-04" db="UniProtKB">
        <authorList>
            <consortium name="EnsemblPlants"/>
        </authorList>
    </citation>
    <scope>IDENTIFICATION</scope>
    <source>
        <strain evidence="2">SL10</strain>
    </source>
</reference>
<dbReference type="AlphaFoldDB" id="A0A0E0FGM3"/>
<organism evidence="2">
    <name type="scientific">Oryza nivara</name>
    <name type="common">Indian wild rice</name>
    <name type="synonym">Oryza sativa f. spontanea</name>
    <dbReference type="NCBI Taxonomy" id="4536"/>
    <lineage>
        <taxon>Eukaryota</taxon>
        <taxon>Viridiplantae</taxon>
        <taxon>Streptophyta</taxon>
        <taxon>Embryophyta</taxon>
        <taxon>Tracheophyta</taxon>
        <taxon>Spermatophyta</taxon>
        <taxon>Magnoliopsida</taxon>
        <taxon>Liliopsida</taxon>
        <taxon>Poales</taxon>
        <taxon>Poaceae</taxon>
        <taxon>BOP clade</taxon>
        <taxon>Oryzoideae</taxon>
        <taxon>Oryzeae</taxon>
        <taxon>Oryzinae</taxon>
        <taxon>Oryza</taxon>
    </lineage>
</organism>
<evidence type="ECO:0000256" key="1">
    <source>
        <dbReference type="SAM" id="MobiDB-lite"/>
    </source>
</evidence>
<evidence type="ECO:0000313" key="2">
    <source>
        <dbReference type="EnsemblPlants" id="ONIVA01G04460.2"/>
    </source>
</evidence>
<feature type="region of interest" description="Disordered" evidence="1">
    <location>
        <begin position="79"/>
        <end position="102"/>
    </location>
</feature>